<evidence type="ECO:0000313" key="1">
    <source>
        <dbReference type="EMBL" id="KAJ4432174.1"/>
    </source>
</evidence>
<dbReference type="Proteomes" id="UP001148838">
    <property type="component" value="Unassembled WGS sequence"/>
</dbReference>
<keyword evidence="2" id="KW-1185">Reference proteome</keyword>
<name>A0ABQ8SDK4_PERAM</name>
<organism evidence="1 2">
    <name type="scientific">Periplaneta americana</name>
    <name type="common">American cockroach</name>
    <name type="synonym">Blatta americana</name>
    <dbReference type="NCBI Taxonomy" id="6978"/>
    <lineage>
        <taxon>Eukaryota</taxon>
        <taxon>Metazoa</taxon>
        <taxon>Ecdysozoa</taxon>
        <taxon>Arthropoda</taxon>
        <taxon>Hexapoda</taxon>
        <taxon>Insecta</taxon>
        <taxon>Pterygota</taxon>
        <taxon>Neoptera</taxon>
        <taxon>Polyneoptera</taxon>
        <taxon>Dictyoptera</taxon>
        <taxon>Blattodea</taxon>
        <taxon>Blattoidea</taxon>
        <taxon>Blattidae</taxon>
        <taxon>Blattinae</taxon>
        <taxon>Periplaneta</taxon>
    </lineage>
</organism>
<proteinExistence type="predicted"/>
<comment type="caution">
    <text evidence="1">The sequence shown here is derived from an EMBL/GenBank/DDBJ whole genome shotgun (WGS) entry which is preliminary data.</text>
</comment>
<sequence length="111" mass="13220">MDLREVGYDDRDWINLAQDRDRWRAYLNRLHSYESRAVNCSRDHKDRSRGPQVVRGPKFEKRCPTQYAFSIIFGDDDDDDDETLRLTHSSTINKDLKCYDTAKFANWKSLK</sequence>
<dbReference type="EMBL" id="JAJSOF020000029">
    <property type="protein sequence ID" value="KAJ4432174.1"/>
    <property type="molecule type" value="Genomic_DNA"/>
</dbReference>
<evidence type="ECO:0000313" key="2">
    <source>
        <dbReference type="Proteomes" id="UP001148838"/>
    </source>
</evidence>
<reference evidence="1 2" key="1">
    <citation type="journal article" date="2022" name="Allergy">
        <title>Genome assembly and annotation of Periplaneta americana reveal a comprehensive cockroach allergen profile.</title>
        <authorList>
            <person name="Wang L."/>
            <person name="Xiong Q."/>
            <person name="Saelim N."/>
            <person name="Wang L."/>
            <person name="Nong W."/>
            <person name="Wan A.T."/>
            <person name="Shi M."/>
            <person name="Liu X."/>
            <person name="Cao Q."/>
            <person name="Hui J.H.L."/>
            <person name="Sookrung N."/>
            <person name="Leung T.F."/>
            <person name="Tungtrongchitr A."/>
            <person name="Tsui S.K.W."/>
        </authorList>
    </citation>
    <scope>NUCLEOTIDE SEQUENCE [LARGE SCALE GENOMIC DNA]</scope>
    <source>
        <strain evidence="1">PWHHKU_190912</strain>
    </source>
</reference>
<protein>
    <submittedName>
        <fullName evidence="1">Uncharacterized protein</fullName>
    </submittedName>
</protein>
<accession>A0ABQ8SDK4</accession>
<gene>
    <name evidence="1" type="ORF">ANN_20790</name>
</gene>